<keyword evidence="3" id="KW-0411">Iron-sulfur</keyword>
<dbReference type="InterPro" id="IPR006638">
    <property type="entry name" value="Elp3/MiaA/NifB-like_rSAM"/>
</dbReference>
<dbReference type="GO" id="GO:0016829">
    <property type="term" value="F:lyase activity"/>
    <property type="evidence" value="ECO:0007669"/>
    <property type="project" value="UniProtKB-KW"/>
</dbReference>
<gene>
    <name evidence="6" type="ORF">HDA36_004243</name>
</gene>
<dbReference type="SFLD" id="SFLDG01084">
    <property type="entry name" value="Uncharacterised_Radical_SAM_Su"/>
    <property type="match status" value="1"/>
</dbReference>
<evidence type="ECO:0000313" key="6">
    <source>
        <dbReference type="EMBL" id="MBB5434159.1"/>
    </source>
</evidence>
<evidence type="ECO:0000256" key="4">
    <source>
        <dbReference type="SAM" id="MobiDB-lite"/>
    </source>
</evidence>
<dbReference type="InterPro" id="IPR040086">
    <property type="entry name" value="MJ0683-like"/>
</dbReference>
<comment type="caution">
    <text evidence="6">The sequence shown here is derived from an EMBL/GenBank/DDBJ whole genome shotgun (WGS) entry which is preliminary data.</text>
</comment>
<feature type="compositionally biased region" description="Low complexity" evidence="4">
    <location>
        <begin position="379"/>
        <end position="388"/>
    </location>
</feature>
<keyword evidence="7" id="KW-1185">Reference proteome</keyword>
<dbReference type="PROSITE" id="PS51918">
    <property type="entry name" value="RADICAL_SAM"/>
    <property type="match status" value="1"/>
</dbReference>
<dbReference type="PANTHER" id="PTHR43432">
    <property type="entry name" value="SLR0285 PROTEIN"/>
    <property type="match status" value="1"/>
</dbReference>
<dbReference type="Pfam" id="PF04055">
    <property type="entry name" value="Radical_SAM"/>
    <property type="match status" value="1"/>
</dbReference>
<dbReference type="GO" id="GO:0051536">
    <property type="term" value="F:iron-sulfur cluster binding"/>
    <property type="evidence" value="ECO:0007669"/>
    <property type="project" value="UniProtKB-KW"/>
</dbReference>
<keyword evidence="1" id="KW-0479">Metal-binding</keyword>
<dbReference type="SFLD" id="SFLDS00029">
    <property type="entry name" value="Radical_SAM"/>
    <property type="match status" value="1"/>
</dbReference>
<accession>A0A7W8QQ59</accession>
<dbReference type="RefSeq" id="WP_184394524.1">
    <property type="nucleotide sequence ID" value="NZ_BAAAJD010000061.1"/>
</dbReference>
<dbReference type="EMBL" id="JACHDB010000001">
    <property type="protein sequence ID" value="MBB5434159.1"/>
    <property type="molecule type" value="Genomic_DNA"/>
</dbReference>
<dbReference type="SUPFAM" id="SSF102114">
    <property type="entry name" value="Radical SAM enzymes"/>
    <property type="match status" value="1"/>
</dbReference>
<evidence type="ECO:0000256" key="3">
    <source>
        <dbReference type="ARBA" id="ARBA00023014"/>
    </source>
</evidence>
<dbReference type="InterPro" id="IPR058240">
    <property type="entry name" value="rSAM_sf"/>
</dbReference>
<evidence type="ECO:0000313" key="7">
    <source>
        <dbReference type="Proteomes" id="UP000572635"/>
    </source>
</evidence>
<dbReference type="InterPro" id="IPR007197">
    <property type="entry name" value="rSAM"/>
</dbReference>
<keyword evidence="6" id="KW-0456">Lyase</keyword>
<dbReference type="GO" id="GO:0046872">
    <property type="term" value="F:metal ion binding"/>
    <property type="evidence" value="ECO:0007669"/>
    <property type="project" value="UniProtKB-KW"/>
</dbReference>
<name>A0A7W8QQ59_9ACTN</name>
<evidence type="ECO:0000256" key="1">
    <source>
        <dbReference type="ARBA" id="ARBA00022723"/>
    </source>
</evidence>
<protein>
    <submittedName>
        <fullName evidence="6">DNA repair photolyase</fullName>
    </submittedName>
</protein>
<feature type="region of interest" description="Disordered" evidence="4">
    <location>
        <begin position="326"/>
        <end position="394"/>
    </location>
</feature>
<dbReference type="SMART" id="SM00729">
    <property type="entry name" value="Elp3"/>
    <property type="match status" value="1"/>
</dbReference>
<proteinExistence type="predicted"/>
<keyword evidence="2" id="KW-0408">Iron</keyword>
<evidence type="ECO:0000256" key="2">
    <source>
        <dbReference type="ARBA" id="ARBA00023004"/>
    </source>
</evidence>
<reference evidence="6 7" key="1">
    <citation type="submission" date="2020-08" db="EMBL/GenBank/DDBJ databases">
        <title>Sequencing the genomes of 1000 actinobacteria strains.</title>
        <authorList>
            <person name="Klenk H.-P."/>
        </authorList>
    </citation>
    <scope>NUCLEOTIDE SEQUENCE [LARGE SCALE GENOMIC DNA]</scope>
    <source>
        <strain evidence="6 7">DSM 44551</strain>
    </source>
</reference>
<evidence type="ECO:0000259" key="5">
    <source>
        <dbReference type="PROSITE" id="PS51918"/>
    </source>
</evidence>
<dbReference type="AlphaFoldDB" id="A0A7W8QQ59"/>
<dbReference type="PANTHER" id="PTHR43432:SF3">
    <property type="entry name" value="SLR0285 PROTEIN"/>
    <property type="match status" value="1"/>
</dbReference>
<sequence>MRWEELRDDRDQDEGALFARAAVVPPVERGTGRGGLGAAGGGPVAAGDGEPVAVEIRARSIINRVAGESPMFRWTLNPYRGCAHACVYCFARRSHTYLDLDPGRDFDTKIMVKVNAGELLRAELARPSWAGEPIAMGTNTDPYQRAEGRYRLMPQIISALRDRANPFSILTKGRLILRDIDLIEQAARVADVRTAVSVGSTDEAVWRSAEPGAPGPRARLDVVRRFADRGLGCSVLMAPVLPGLTDSAEHIDAAVAAIAAAGARSVTPIVLHLRPGGAREWYRAWLAREHPGLLPLYRELYRDGSYAPAAYRKEIADRVRAAARRHGLAGPADGAGQETAGEEGATDAPEPGRSGGRPAWRPAGRPSAPAKRTHRHPAPDAAAAPAEPRQLRLL</sequence>
<organism evidence="6 7">
    <name type="scientific">Nocardiopsis composta</name>
    <dbReference type="NCBI Taxonomy" id="157465"/>
    <lineage>
        <taxon>Bacteria</taxon>
        <taxon>Bacillati</taxon>
        <taxon>Actinomycetota</taxon>
        <taxon>Actinomycetes</taxon>
        <taxon>Streptosporangiales</taxon>
        <taxon>Nocardiopsidaceae</taxon>
        <taxon>Nocardiopsis</taxon>
    </lineage>
</organism>
<dbReference type="CDD" id="cd01335">
    <property type="entry name" value="Radical_SAM"/>
    <property type="match status" value="1"/>
</dbReference>
<dbReference type="NCBIfam" id="NF038135">
    <property type="entry name" value="rSAM_Rv2578c"/>
    <property type="match status" value="1"/>
</dbReference>
<dbReference type="Gene3D" id="3.80.30.30">
    <property type="match status" value="1"/>
</dbReference>
<dbReference type="Proteomes" id="UP000572635">
    <property type="component" value="Unassembled WGS sequence"/>
</dbReference>
<feature type="domain" description="Radical SAM core" evidence="5">
    <location>
        <begin position="68"/>
        <end position="318"/>
    </location>
</feature>